<keyword evidence="7" id="KW-0479">Metal-binding</keyword>
<evidence type="ECO:0000256" key="10">
    <source>
        <dbReference type="ARBA" id="ARBA00022833"/>
    </source>
</evidence>
<evidence type="ECO:0000256" key="3">
    <source>
        <dbReference type="ARBA" id="ARBA00004906"/>
    </source>
</evidence>
<dbReference type="EC" id="2.3.2.27" evidence="4"/>
<dbReference type="GO" id="GO:0008270">
    <property type="term" value="F:zinc ion binding"/>
    <property type="evidence" value="ECO:0007669"/>
    <property type="project" value="UniProtKB-KW"/>
</dbReference>
<dbReference type="InterPro" id="IPR013083">
    <property type="entry name" value="Znf_RING/FYVE/PHD"/>
</dbReference>
<dbReference type="SMART" id="SM00184">
    <property type="entry name" value="RING"/>
    <property type="match status" value="1"/>
</dbReference>
<dbReference type="GO" id="GO:0016567">
    <property type="term" value="P:protein ubiquitination"/>
    <property type="evidence" value="ECO:0007669"/>
    <property type="project" value="TreeGrafter"/>
</dbReference>
<dbReference type="SUPFAM" id="SSF57850">
    <property type="entry name" value="RING/U-box"/>
    <property type="match status" value="1"/>
</dbReference>
<evidence type="ECO:0000256" key="15">
    <source>
        <dbReference type="SAM" id="MobiDB-lite"/>
    </source>
</evidence>
<evidence type="ECO:0000256" key="6">
    <source>
        <dbReference type="ARBA" id="ARBA00022692"/>
    </source>
</evidence>
<evidence type="ECO:0000256" key="11">
    <source>
        <dbReference type="ARBA" id="ARBA00022989"/>
    </source>
</evidence>
<feature type="region of interest" description="Disordered" evidence="15">
    <location>
        <begin position="22"/>
        <end position="44"/>
    </location>
</feature>
<dbReference type="CDD" id="cd16461">
    <property type="entry name" value="RING-H2_EL5-like"/>
    <property type="match status" value="1"/>
</dbReference>
<feature type="domain" description="RING-type" evidence="17">
    <location>
        <begin position="129"/>
        <end position="171"/>
    </location>
</feature>
<name>A0AA88WBU4_9ASTE</name>
<dbReference type="AlphaFoldDB" id="A0AA88WBU4"/>
<evidence type="ECO:0000313" key="19">
    <source>
        <dbReference type="Proteomes" id="UP001188597"/>
    </source>
</evidence>
<evidence type="ECO:0000256" key="9">
    <source>
        <dbReference type="ARBA" id="ARBA00022786"/>
    </source>
</evidence>
<keyword evidence="8 14" id="KW-0863">Zinc-finger</keyword>
<dbReference type="PROSITE" id="PS50089">
    <property type="entry name" value="ZF_RING_2"/>
    <property type="match status" value="1"/>
</dbReference>
<accession>A0AA88WBU4</accession>
<feature type="compositionally biased region" description="Basic and acidic residues" evidence="15">
    <location>
        <begin position="243"/>
        <end position="252"/>
    </location>
</feature>
<dbReference type="GO" id="GO:0061630">
    <property type="term" value="F:ubiquitin protein ligase activity"/>
    <property type="evidence" value="ECO:0007669"/>
    <property type="project" value="UniProtKB-EC"/>
</dbReference>
<evidence type="ECO:0000256" key="16">
    <source>
        <dbReference type="SAM" id="Phobius"/>
    </source>
</evidence>
<sequence>MPRFYAPPPLLTVVGGTAATTTQPQLDYNGDTPQNRPPPPSSASSSSVMIVVIIIASAIIVSASLYLLLRFLSRRFHRSFRTFSAADDVVSSRNLRCINDQNGQTNELFDSLPLFTFGSVTGNATGGDCAVCLSKFESNDQLRLLPLCCHAFHSGCIDTWLAANQTCPLCRSTVHPTEADVLNKLVSESEAGILGNSFRIEIGSVSQRRAPSESGRRSYSIGSFDYIVDEGYEVSVGSTHRRGASDCTEKDSAGAPVSQPEPPGEILAAEVAGGRSWLRDYVDRISAFSVSSRAMSFRSSGRFFTGSSRRSENAVVVAAAEDVEANRAGEEISELFRWLSGV</sequence>
<dbReference type="Pfam" id="PF13639">
    <property type="entry name" value="zf-RING_2"/>
    <property type="match status" value="1"/>
</dbReference>
<dbReference type="Proteomes" id="UP001188597">
    <property type="component" value="Unassembled WGS sequence"/>
</dbReference>
<dbReference type="GO" id="GO:0016020">
    <property type="term" value="C:membrane"/>
    <property type="evidence" value="ECO:0007669"/>
    <property type="project" value="UniProtKB-SubCell"/>
</dbReference>
<dbReference type="PANTHER" id="PTHR45768">
    <property type="entry name" value="E3 UBIQUITIN-PROTEIN LIGASE RNF13-LIKE"/>
    <property type="match status" value="1"/>
</dbReference>
<evidence type="ECO:0000256" key="2">
    <source>
        <dbReference type="ARBA" id="ARBA00004167"/>
    </source>
</evidence>
<reference evidence="18" key="1">
    <citation type="submission" date="2022-12" db="EMBL/GenBank/DDBJ databases">
        <title>Draft genome assemblies for two species of Escallonia (Escalloniales).</title>
        <authorList>
            <person name="Chanderbali A."/>
            <person name="Dervinis C."/>
            <person name="Anghel I."/>
            <person name="Soltis D."/>
            <person name="Soltis P."/>
            <person name="Zapata F."/>
        </authorList>
    </citation>
    <scope>NUCLEOTIDE SEQUENCE</scope>
    <source>
        <strain evidence="18">UCBG64.0493</strain>
        <tissue evidence="18">Leaf</tissue>
    </source>
</reference>
<dbReference type="Gene3D" id="3.30.40.10">
    <property type="entry name" value="Zinc/RING finger domain, C3HC4 (zinc finger)"/>
    <property type="match status" value="1"/>
</dbReference>
<evidence type="ECO:0000256" key="12">
    <source>
        <dbReference type="ARBA" id="ARBA00023136"/>
    </source>
</evidence>
<feature type="transmembrane region" description="Helical" evidence="16">
    <location>
        <begin position="48"/>
        <end position="69"/>
    </location>
</feature>
<evidence type="ECO:0000256" key="7">
    <source>
        <dbReference type="ARBA" id="ARBA00022723"/>
    </source>
</evidence>
<evidence type="ECO:0000259" key="17">
    <source>
        <dbReference type="PROSITE" id="PS50089"/>
    </source>
</evidence>
<dbReference type="PANTHER" id="PTHR45768:SF16">
    <property type="entry name" value="E3 UBIQUITIN-PROTEIN LIGASE ATL4"/>
    <property type="match status" value="1"/>
</dbReference>
<dbReference type="FunFam" id="3.30.40.10:FF:000187">
    <property type="entry name" value="E3 ubiquitin-protein ligase ATL6"/>
    <property type="match status" value="1"/>
</dbReference>
<keyword evidence="9" id="KW-0833">Ubl conjugation pathway</keyword>
<keyword evidence="19" id="KW-1185">Reference proteome</keyword>
<dbReference type="InterPro" id="IPR001841">
    <property type="entry name" value="Znf_RING"/>
</dbReference>
<keyword evidence="6 16" id="KW-0812">Transmembrane</keyword>
<evidence type="ECO:0000256" key="14">
    <source>
        <dbReference type="PROSITE-ProRule" id="PRU00175"/>
    </source>
</evidence>
<feature type="compositionally biased region" description="Polar residues" evidence="15">
    <location>
        <begin position="23"/>
        <end position="34"/>
    </location>
</feature>
<gene>
    <name evidence="18" type="ORF">RJ639_043872</name>
</gene>
<evidence type="ECO:0000256" key="1">
    <source>
        <dbReference type="ARBA" id="ARBA00000900"/>
    </source>
</evidence>
<comment type="catalytic activity">
    <reaction evidence="1">
        <text>S-ubiquitinyl-[E2 ubiquitin-conjugating enzyme]-L-cysteine + [acceptor protein]-L-lysine = [E2 ubiquitin-conjugating enzyme]-L-cysteine + N(6)-ubiquitinyl-[acceptor protein]-L-lysine.</text>
        <dbReference type="EC" id="2.3.2.27"/>
    </reaction>
</comment>
<proteinExistence type="inferred from homology"/>
<evidence type="ECO:0000256" key="13">
    <source>
        <dbReference type="ARBA" id="ARBA00024209"/>
    </source>
</evidence>
<comment type="caution">
    <text evidence="18">The sequence shown here is derived from an EMBL/GenBank/DDBJ whole genome shotgun (WGS) entry which is preliminary data.</text>
</comment>
<keyword evidence="12 16" id="KW-0472">Membrane</keyword>
<comment type="subcellular location">
    <subcellularLocation>
        <location evidence="2">Membrane</location>
        <topology evidence="2">Single-pass membrane protein</topology>
    </subcellularLocation>
</comment>
<evidence type="ECO:0000256" key="8">
    <source>
        <dbReference type="ARBA" id="ARBA00022771"/>
    </source>
</evidence>
<evidence type="ECO:0000313" key="18">
    <source>
        <dbReference type="EMBL" id="KAK3024791.1"/>
    </source>
</evidence>
<keyword evidence="5" id="KW-0808">Transferase</keyword>
<evidence type="ECO:0000256" key="5">
    <source>
        <dbReference type="ARBA" id="ARBA00022679"/>
    </source>
</evidence>
<keyword evidence="11 16" id="KW-1133">Transmembrane helix</keyword>
<organism evidence="18 19">
    <name type="scientific">Escallonia herrerae</name>
    <dbReference type="NCBI Taxonomy" id="1293975"/>
    <lineage>
        <taxon>Eukaryota</taxon>
        <taxon>Viridiplantae</taxon>
        <taxon>Streptophyta</taxon>
        <taxon>Embryophyta</taxon>
        <taxon>Tracheophyta</taxon>
        <taxon>Spermatophyta</taxon>
        <taxon>Magnoliopsida</taxon>
        <taxon>eudicotyledons</taxon>
        <taxon>Gunneridae</taxon>
        <taxon>Pentapetalae</taxon>
        <taxon>asterids</taxon>
        <taxon>campanulids</taxon>
        <taxon>Escalloniales</taxon>
        <taxon>Escalloniaceae</taxon>
        <taxon>Escallonia</taxon>
    </lineage>
</organism>
<comment type="pathway">
    <text evidence="3">Protein modification; protein ubiquitination.</text>
</comment>
<protein>
    <recommendedName>
        <fullName evidence="4">RING-type E3 ubiquitin transferase</fullName>
        <ecNumber evidence="4">2.3.2.27</ecNumber>
    </recommendedName>
</protein>
<keyword evidence="10" id="KW-0862">Zinc</keyword>
<comment type="similarity">
    <text evidence="13">Belongs to the RING-type zinc finger family. ATL subfamily.</text>
</comment>
<evidence type="ECO:0000256" key="4">
    <source>
        <dbReference type="ARBA" id="ARBA00012483"/>
    </source>
</evidence>
<feature type="region of interest" description="Disordered" evidence="15">
    <location>
        <begin position="239"/>
        <end position="263"/>
    </location>
</feature>
<dbReference type="EMBL" id="JAVXUP010000582">
    <property type="protein sequence ID" value="KAK3024791.1"/>
    <property type="molecule type" value="Genomic_DNA"/>
</dbReference>